<dbReference type="EMBL" id="MQMG01000002">
    <property type="protein sequence ID" value="OKO96784.1"/>
    <property type="molecule type" value="Genomic_DNA"/>
</dbReference>
<accession>A0A1Q5T973</accession>
<organism evidence="1 2">
    <name type="scientific">Geobacillus proteiniphilus</name>
    <dbReference type="NCBI Taxonomy" id="860353"/>
    <lineage>
        <taxon>Bacteria</taxon>
        <taxon>Bacillati</taxon>
        <taxon>Bacillota</taxon>
        <taxon>Bacilli</taxon>
        <taxon>Bacillales</taxon>
        <taxon>Anoxybacillaceae</taxon>
        <taxon>Geobacillus</taxon>
    </lineage>
</organism>
<dbReference type="Proteomes" id="UP000186030">
    <property type="component" value="Unassembled WGS sequence"/>
</dbReference>
<protein>
    <submittedName>
        <fullName evidence="1">Uncharacterized protein</fullName>
    </submittedName>
</protein>
<name>A0A1Q5T973_9BACL</name>
<reference evidence="2" key="2">
    <citation type="submission" date="2017-01" db="EMBL/GenBank/DDBJ databases">
        <title>Genome sequencing and annotation of Geobacillus sp. 1017, a Hydrocarbon-Oxidizing Thermophilic Bacterium Isolated from a Heavy Oil Reservoir (China).</title>
        <authorList>
            <person name="Kadnikov V.V."/>
            <person name="Mardanov A.V."/>
            <person name="Poltaraus A.B."/>
            <person name="Sokolova D.S."/>
            <person name="Semenova E.M."/>
            <person name="Ravin N.V."/>
            <person name="Tourova T.P."/>
            <person name="Nazina T.N."/>
        </authorList>
    </citation>
    <scope>NUCLEOTIDE SEQUENCE [LARGE SCALE GENOMIC DNA]</scope>
    <source>
        <strain evidence="2">1017</strain>
    </source>
</reference>
<evidence type="ECO:0000313" key="2">
    <source>
        <dbReference type="Proteomes" id="UP000186030"/>
    </source>
</evidence>
<gene>
    <name evidence="1" type="ORF">BRO54_0337</name>
</gene>
<sequence length="49" mass="5996">MIEQFVTNVLPIYELFRSFVSNIFNFDMVETEENAWKAPKWLGRKREDR</sequence>
<comment type="caution">
    <text evidence="1">The sequence shown here is derived from an EMBL/GenBank/DDBJ whole genome shotgun (WGS) entry which is preliminary data.</text>
</comment>
<proteinExistence type="predicted"/>
<reference evidence="1 2" key="1">
    <citation type="submission" date="2016-11" db="EMBL/GenBank/DDBJ databases">
        <authorList>
            <person name="Kadnikov V."/>
            <person name="Nazina T."/>
        </authorList>
    </citation>
    <scope>NUCLEOTIDE SEQUENCE [LARGE SCALE GENOMIC DNA]</scope>
    <source>
        <strain evidence="1 2">1017</strain>
    </source>
</reference>
<dbReference type="AlphaFoldDB" id="A0A1Q5T973"/>
<evidence type="ECO:0000313" key="1">
    <source>
        <dbReference type="EMBL" id="OKO96784.1"/>
    </source>
</evidence>